<dbReference type="Proteomes" id="UP000283523">
    <property type="component" value="Unassembled WGS sequence"/>
</dbReference>
<keyword evidence="4 5" id="KW-0472">Membrane</keyword>
<organism evidence="6 7">
    <name type="scientific">Fibrisoma montanum</name>
    <dbReference type="NCBI Taxonomy" id="2305895"/>
    <lineage>
        <taxon>Bacteria</taxon>
        <taxon>Pseudomonadati</taxon>
        <taxon>Bacteroidota</taxon>
        <taxon>Cytophagia</taxon>
        <taxon>Cytophagales</taxon>
        <taxon>Spirosomataceae</taxon>
        <taxon>Fibrisoma</taxon>
    </lineage>
</organism>
<feature type="transmembrane region" description="Helical" evidence="5">
    <location>
        <begin position="90"/>
        <end position="107"/>
    </location>
</feature>
<feature type="transmembrane region" description="Helical" evidence="5">
    <location>
        <begin position="56"/>
        <end position="78"/>
    </location>
</feature>
<keyword evidence="2 5" id="KW-0812">Transmembrane</keyword>
<dbReference type="RefSeq" id="WP_119667921.1">
    <property type="nucleotide sequence ID" value="NZ_QXED01000003.1"/>
</dbReference>
<comment type="subcellular location">
    <subcellularLocation>
        <location evidence="1">Membrane</location>
        <topology evidence="1">Multi-pass membrane protein</topology>
    </subcellularLocation>
</comment>
<evidence type="ECO:0000256" key="3">
    <source>
        <dbReference type="ARBA" id="ARBA00022989"/>
    </source>
</evidence>
<evidence type="ECO:0000313" key="7">
    <source>
        <dbReference type="Proteomes" id="UP000283523"/>
    </source>
</evidence>
<feature type="transmembrane region" description="Helical" evidence="5">
    <location>
        <begin position="22"/>
        <end position="44"/>
    </location>
</feature>
<accession>A0A418MBF8</accession>
<proteinExistence type="predicted"/>
<dbReference type="InterPro" id="IPR032808">
    <property type="entry name" value="DoxX"/>
</dbReference>
<gene>
    <name evidence="6" type="ORF">DYU11_12055</name>
</gene>
<comment type="caution">
    <text evidence="6">The sequence shown here is derived from an EMBL/GenBank/DDBJ whole genome shotgun (WGS) entry which is preliminary data.</text>
</comment>
<dbReference type="OrthoDB" id="7960583at2"/>
<protein>
    <submittedName>
        <fullName evidence="6">DoxX family protein</fullName>
    </submittedName>
</protein>
<dbReference type="GO" id="GO:0016020">
    <property type="term" value="C:membrane"/>
    <property type="evidence" value="ECO:0007669"/>
    <property type="project" value="UniProtKB-SubCell"/>
</dbReference>
<evidence type="ECO:0000256" key="1">
    <source>
        <dbReference type="ARBA" id="ARBA00004141"/>
    </source>
</evidence>
<dbReference type="EMBL" id="QXED01000003">
    <property type="protein sequence ID" value="RIV23705.1"/>
    <property type="molecule type" value="Genomic_DNA"/>
</dbReference>
<keyword evidence="3 5" id="KW-1133">Transmembrane helix</keyword>
<dbReference type="Pfam" id="PF13564">
    <property type="entry name" value="DoxX_2"/>
    <property type="match status" value="1"/>
</dbReference>
<reference evidence="6 7" key="1">
    <citation type="submission" date="2018-08" db="EMBL/GenBank/DDBJ databases">
        <title>Fibrisoma montanum sp. nov., isolated from Danxia mountain soil.</title>
        <authorList>
            <person name="Huang Y."/>
        </authorList>
    </citation>
    <scope>NUCLEOTIDE SEQUENCE [LARGE SCALE GENOMIC DNA]</scope>
    <source>
        <strain evidence="6 7">HYT19</strain>
    </source>
</reference>
<evidence type="ECO:0000313" key="6">
    <source>
        <dbReference type="EMBL" id="RIV23705.1"/>
    </source>
</evidence>
<dbReference type="AlphaFoldDB" id="A0A418MBF8"/>
<name>A0A418MBF8_9BACT</name>
<keyword evidence="7" id="KW-1185">Reference proteome</keyword>
<evidence type="ECO:0000256" key="5">
    <source>
        <dbReference type="SAM" id="Phobius"/>
    </source>
</evidence>
<feature type="transmembrane region" description="Helical" evidence="5">
    <location>
        <begin position="113"/>
        <end position="131"/>
    </location>
</feature>
<evidence type="ECO:0000256" key="2">
    <source>
        <dbReference type="ARBA" id="ARBA00022692"/>
    </source>
</evidence>
<evidence type="ECO:0000256" key="4">
    <source>
        <dbReference type="ARBA" id="ARBA00023136"/>
    </source>
</evidence>
<sequence length="143" mass="15848">METTLLPVAENLTAPIVKTIRIAYWSLTGLFALAMLMDGIAGTVQEETGQEVMRHLGYPMYLLTICGIAKILGVAALLQTRFQTIKEWAYAGFTINFIGAFASRAFVGDQAGLLIPPLVMLAVLFLTYFVWKRYSQSNAKYTD</sequence>